<dbReference type="Pfam" id="PF17389">
    <property type="entry name" value="Bac_rhamnosid6H"/>
    <property type="match status" value="1"/>
</dbReference>
<evidence type="ECO:0000313" key="4">
    <source>
        <dbReference type="Proteomes" id="UP000627292"/>
    </source>
</evidence>
<dbReference type="InterPro" id="IPR035396">
    <property type="entry name" value="Bac_rhamnosid6H"/>
</dbReference>
<dbReference type="SUPFAM" id="SSF48208">
    <property type="entry name" value="Six-hairpin glycosidases"/>
    <property type="match status" value="1"/>
</dbReference>
<dbReference type="CDD" id="cd11747">
    <property type="entry name" value="GH94N_like_1"/>
    <property type="match status" value="1"/>
</dbReference>
<organism evidence="3 4">
    <name type="scientific">Filimonas zeae</name>
    <dbReference type="NCBI Taxonomy" id="1737353"/>
    <lineage>
        <taxon>Bacteria</taxon>
        <taxon>Pseudomonadati</taxon>
        <taxon>Bacteroidota</taxon>
        <taxon>Chitinophagia</taxon>
        <taxon>Chitinophagales</taxon>
        <taxon>Chitinophagaceae</taxon>
        <taxon>Filimonas</taxon>
    </lineage>
</organism>
<name>A0A917J2U5_9BACT</name>
<gene>
    <name evidence="3" type="ORF">GCM10011379_39760</name>
</gene>
<feature type="signal peptide" evidence="1">
    <location>
        <begin position="1"/>
        <end position="21"/>
    </location>
</feature>
<dbReference type="InterPro" id="IPR028028">
    <property type="entry name" value="DUF4450"/>
</dbReference>
<accession>A0A917J2U5</accession>
<dbReference type="InterPro" id="IPR008928">
    <property type="entry name" value="6-hairpin_glycosidase_sf"/>
</dbReference>
<dbReference type="Proteomes" id="UP000627292">
    <property type="component" value="Unassembled WGS sequence"/>
</dbReference>
<dbReference type="Gene3D" id="1.50.10.10">
    <property type="match status" value="1"/>
</dbReference>
<evidence type="ECO:0000259" key="2">
    <source>
        <dbReference type="Pfam" id="PF17389"/>
    </source>
</evidence>
<reference evidence="3" key="2">
    <citation type="submission" date="2020-09" db="EMBL/GenBank/DDBJ databases">
        <authorList>
            <person name="Sun Q."/>
            <person name="Zhou Y."/>
        </authorList>
    </citation>
    <scope>NUCLEOTIDE SEQUENCE</scope>
    <source>
        <strain evidence="3">CGMCC 1.15290</strain>
    </source>
</reference>
<dbReference type="AlphaFoldDB" id="A0A917J2U5"/>
<dbReference type="EMBL" id="BMIB01000004">
    <property type="protein sequence ID" value="GGH75810.1"/>
    <property type="molecule type" value="Genomic_DNA"/>
</dbReference>
<comment type="caution">
    <text evidence="3">The sequence shown here is derived from an EMBL/GenBank/DDBJ whole genome shotgun (WGS) entry which is preliminary data.</text>
</comment>
<keyword evidence="1" id="KW-0732">Signal</keyword>
<proteinExistence type="predicted"/>
<reference evidence="3" key="1">
    <citation type="journal article" date="2014" name="Int. J. Syst. Evol. Microbiol.">
        <title>Complete genome sequence of Corynebacterium casei LMG S-19264T (=DSM 44701T), isolated from a smear-ripened cheese.</title>
        <authorList>
            <consortium name="US DOE Joint Genome Institute (JGI-PGF)"/>
            <person name="Walter F."/>
            <person name="Albersmeier A."/>
            <person name="Kalinowski J."/>
            <person name="Ruckert C."/>
        </authorList>
    </citation>
    <scope>NUCLEOTIDE SEQUENCE</scope>
    <source>
        <strain evidence="3">CGMCC 1.15290</strain>
    </source>
</reference>
<feature type="chain" id="PRO_5037526147" description="Alpha-L-rhamnosidase six-hairpin glycosidase domain-containing protein" evidence="1">
    <location>
        <begin position="22"/>
        <end position="1195"/>
    </location>
</feature>
<evidence type="ECO:0000256" key="1">
    <source>
        <dbReference type="SAM" id="SignalP"/>
    </source>
</evidence>
<dbReference type="Pfam" id="PF14614">
    <property type="entry name" value="DUF4450"/>
    <property type="match status" value="1"/>
</dbReference>
<protein>
    <recommendedName>
        <fullName evidence="2">Alpha-L-rhamnosidase six-hairpin glycosidase domain-containing protein</fullName>
    </recommendedName>
</protein>
<dbReference type="InterPro" id="IPR012341">
    <property type="entry name" value="6hp_glycosidase-like_sf"/>
</dbReference>
<dbReference type="GO" id="GO:0005975">
    <property type="term" value="P:carbohydrate metabolic process"/>
    <property type="evidence" value="ECO:0007669"/>
    <property type="project" value="InterPro"/>
</dbReference>
<feature type="domain" description="Alpha-L-rhamnosidase six-hairpin glycosidase" evidence="2">
    <location>
        <begin position="415"/>
        <end position="522"/>
    </location>
</feature>
<sequence>MLAIIRNAGILLLLGLPYAHAQKAPVSDWHYRPQGSDFVKVNGKQRFNRALYGGNTAFRVEAGDLPEFALYLPGVGGCLRLGLIQGNQSKWLIEAQQIKTIYRPGSMLYEISDNLLGKGVLCMAVIPVADKEGMLLQIKAEQVPAGVTLCWAWGGATGKKLSRDGDIGADPESSFYLQPDYCKGNQVKVAGNKGVIRFGKEQTLEALFPQRSVLSVADATQQHTPASFVQSEGAATPALAGKIPLTNTTDYFLIGKPEAAVNDDAALPAAFTRAEAARKLLADRIQVSTPDKYINTLGGALGMAADGIWDSPTYMHGAVAWRMRLNAWRGPYVADPLGWHDRARTHFSSYALSQLTEPQAGPVVADTALHLARQLEMLGTSMFSSGYICRNPNGDFRPHHYDMNLVYIDQLLRHFSWTGDTTYVRQMWPTLQRHLAWEKRNYDRDNDGLYDAYCCIWASDALQYSGGAVTHSTAYNYFANRQAAFLAALIGKDAAPYQQEADKIHQAIQSKLWMRDKGSYAEYKDALGNQLLHPAAGLWTIYHAIDSRVPDAFQAYQSLRYIDTQIPHIPVNVQGKTSPDFYLLSTTNWQPYSWSLNNVALAENLHTALAYWQGNRPQAAFELWKSALIESMYMSASPGGFSQLSRYDAARGELYRDFADPIGMAARSLVEGLFGIVPDALRDTLTIHPGLPAEWKQAALTVPDIKFSFKRTGAVDDYAISSFFRKALHLKMAVNAPATQIAAITVNGKPIQWKQITQVGKPAIELAAPASRSWHVVIRWKGAAPEIPQYDTIAVPGQTWTCNTRNARILQVFDPQQVLGTQQLQPHRLTAPLNASQGARTFFMLLQQGGVQWWQPVNIRLQNAVNMIAAKAQPENALSFSLNHVAAAPLQGTLGVNTGGTAYTRQLTIPAGNNGITVEVPAAYVVTGTNRIQWKGSDGSVLDTTLINWNVKAGKQSNAVKLEHLFNDKLTHIFTNSYLSPRPQSPTLQLPIQGIGDWCYPLTQADIDDSGLRKAAAGSNTFTLPQGIVFATPADSTLPNILYTSRWDNYPHSATVPLTGKAAHAYLLMAGSTNAMQSQLVNGVVTVFYKDGTHEVLPLKNPDTWCPIEQDYQDDEAAFNLSLPRPPRVYLKTGTVGTTLPKYAGIKGYSNRAIEGGAATVLDMPLDNRKELDHLQLETIANDVVIGLMAVSLMP</sequence>
<keyword evidence="4" id="KW-1185">Reference proteome</keyword>
<evidence type="ECO:0000313" key="3">
    <source>
        <dbReference type="EMBL" id="GGH75810.1"/>
    </source>
</evidence>